<dbReference type="InterPro" id="IPR012337">
    <property type="entry name" value="RNaseH-like_sf"/>
</dbReference>
<dbReference type="Gene3D" id="3.30.420.10">
    <property type="entry name" value="Ribonuclease H-like superfamily/Ribonuclease H"/>
    <property type="match status" value="1"/>
</dbReference>
<evidence type="ECO:0000313" key="4">
    <source>
        <dbReference type="Proteomes" id="UP001358586"/>
    </source>
</evidence>
<dbReference type="Proteomes" id="UP001358586">
    <property type="component" value="Chromosome 4"/>
</dbReference>
<reference evidence="3 4" key="1">
    <citation type="submission" date="2023-03" db="EMBL/GenBank/DDBJ databases">
        <title>WGS of Gossypium arboreum.</title>
        <authorList>
            <person name="Yu D."/>
        </authorList>
    </citation>
    <scope>NUCLEOTIDE SEQUENCE [LARGE SCALE GENOMIC DNA]</scope>
    <source>
        <tissue evidence="3">Leaf</tissue>
    </source>
</reference>
<dbReference type="PANTHER" id="PTHR47723:SF13">
    <property type="entry name" value="PUTATIVE-RELATED"/>
    <property type="match status" value="1"/>
</dbReference>
<dbReference type="CDD" id="cd06222">
    <property type="entry name" value="RNase_H_like"/>
    <property type="match status" value="1"/>
</dbReference>
<sequence length="308" mass="34192">MTLGCTCPLMGVVVRDSEYAAIGGVVRDHDGNWIVGFTHFLGVCSLFVAEFWTILDGILILLNKGYKQAIIMTDNLEVTQNLTNLDLEDLGITVLRRTQHIMQPEGEWKIKHIPRNQNLVADHLAKLSLSWKLSLQVINEAPKRIIDLLQVDKIEYEFVRVVASATSVSLEFLVELLVDCVPVTSSQQSQVHQRSFLPLLFASCISENMLSKSPYHCNSLPRSPDVSYPTYNNDMPDREPSLAIAAAATVLESYLAPVPDVVSGLIVPITPTDSSKIAIVNDVNSVTTNVHLMQKRSKSEKLMEEYSG</sequence>
<dbReference type="SUPFAM" id="SSF53098">
    <property type="entry name" value="Ribonuclease H-like"/>
    <property type="match status" value="1"/>
</dbReference>
<feature type="domain" description="RNase H type-1" evidence="2">
    <location>
        <begin position="11"/>
        <end position="127"/>
    </location>
</feature>
<organism evidence="3 4">
    <name type="scientific">Gossypium arboreum</name>
    <name type="common">Tree cotton</name>
    <name type="synonym">Gossypium nanking</name>
    <dbReference type="NCBI Taxonomy" id="29729"/>
    <lineage>
        <taxon>Eukaryota</taxon>
        <taxon>Viridiplantae</taxon>
        <taxon>Streptophyta</taxon>
        <taxon>Embryophyta</taxon>
        <taxon>Tracheophyta</taxon>
        <taxon>Spermatophyta</taxon>
        <taxon>Magnoliopsida</taxon>
        <taxon>eudicotyledons</taxon>
        <taxon>Gunneridae</taxon>
        <taxon>Pentapetalae</taxon>
        <taxon>rosids</taxon>
        <taxon>malvids</taxon>
        <taxon>Malvales</taxon>
        <taxon>Malvaceae</taxon>
        <taxon>Malvoideae</taxon>
        <taxon>Gossypium</taxon>
    </lineage>
</organism>
<dbReference type="InterPro" id="IPR044730">
    <property type="entry name" value="RNase_H-like_dom_plant"/>
</dbReference>
<dbReference type="PANTHER" id="PTHR47723">
    <property type="entry name" value="OS05G0353850 PROTEIN"/>
    <property type="match status" value="1"/>
</dbReference>
<accession>A0ABR0QAR1</accession>
<dbReference type="InterPro" id="IPR002156">
    <property type="entry name" value="RNaseH_domain"/>
</dbReference>
<dbReference type="EMBL" id="JARKNE010000004">
    <property type="protein sequence ID" value="KAK5836136.1"/>
    <property type="molecule type" value="Genomic_DNA"/>
</dbReference>
<comment type="caution">
    <text evidence="3">The sequence shown here is derived from an EMBL/GenBank/DDBJ whole genome shotgun (WGS) entry which is preliminary data.</text>
</comment>
<feature type="transmembrane region" description="Helical" evidence="1">
    <location>
        <begin position="40"/>
        <end position="62"/>
    </location>
</feature>
<evidence type="ECO:0000259" key="2">
    <source>
        <dbReference type="Pfam" id="PF13456"/>
    </source>
</evidence>
<keyword evidence="1" id="KW-1133">Transmembrane helix</keyword>
<dbReference type="Pfam" id="PF13456">
    <property type="entry name" value="RVT_3"/>
    <property type="match status" value="1"/>
</dbReference>
<evidence type="ECO:0000256" key="1">
    <source>
        <dbReference type="SAM" id="Phobius"/>
    </source>
</evidence>
<keyword evidence="1" id="KW-0472">Membrane</keyword>
<keyword evidence="1" id="KW-0812">Transmembrane</keyword>
<dbReference type="InterPro" id="IPR053151">
    <property type="entry name" value="RNase_H-like"/>
</dbReference>
<gene>
    <name evidence="3" type="ORF">PVK06_011891</name>
</gene>
<protein>
    <recommendedName>
        <fullName evidence="2">RNase H type-1 domain-containing protein</fullName>
    </recommendedName>
</protein>
<name>A0ABR0QAR1_GOSAR</name>
<keyword evidence="4" id="KW-1185">Reference proteome</keyword>
<proteinExistence type="predicted"/>
<evidence type="ECO:0000313" key="3">
    <source>
        <dbReference type="EMBL" id="KAK5836136.1"/>
    </source>
</evidence>
<dbReference type="InterPro" id="IPR036397">
    <property type="entry name" value="RNaseH_sf"/>
</dbReference>